<dbReference type="Proteomes" id="UP001142055">
    <property type="component" value="Chromosome 1"/>
</dbReference>
<reference evidence="2" key="1">
    <citation type="submission" date="2022-12" db="EMBL/GenBank/DDBJ databases">
        <title>Genome assemblies of Blomia tropicalis.</title>
        <authorList>
            <person name="Cui Y."/>
        </authorList>
    </citation>
    <scope>NUCLEOTIDE SEQUENCE</scope>
    <source>
        <tissue evidence="2">Adult mites</tissue>
    </source>
</reference>
<proteinExistence type="predicted"/>
<evidence type="ECO:0000256" key="1">
    <source>
        <dbReference type="SAM" id="MobiDB-lite"/>
    </source>
</evidence>
<evidence type="ECO:0000313" key="3">
    <source>
        <dbReference type="Proteomes" id="UP001142055"/>
    </source>
</evidence>
<name>A0A9Q0RT30_BLOTA</name>
<keyword evidence="3" id="KW-1185">Reference proteome</keyword>
<evidence type="ECO:0000313" key="2">
    <source>
        <dbReference type="EMBL" id="KAJ6225295.1"/>
    </source>
</evidence>
<dbReference type="AlphaFoldDB" id="A0A9Q0RT30"/>
<feature type="compositionally biased region" description="Basic residues" evidence="1">
    <location>
        <begin position="156"/>
        <end position="168"/>
    </location>
</feature>
<comment type="caution">
    <text evidence="2">The sequence shown here is derived from an EMBL/GenBank/DDBJ whole genome shotgun (WGS) entry which is preliminary data.</text>
</comment>
<feature type="compositionally biased region" description="Basic and acidic residues" evidence="1">
    <location>
        <begin position="145"/>
        <end position="155"/>
    </location>
</feature>
<accession>A0A9Q0RT30</accession>
<dbReference type="EMBL" id="JAPWDV010000001">
    <property type="protein sequence ID" value="KAJ6225295.1"/>
    <property type="molecule type" value="Genomic_DNA"/>
</dbReference>
<sequence length="404" mass="47137">MGNANVIKKDKKPKHDKWTLMRFIRKLLGKLEQGQTPIPRTMVKTSNNSTESCSTRITVESTHSCLKGNEKSITYQNKVNEKILTILKEKIDKKIKSDCQNKLKLKTQSQNTNQELTNKSKLSKNTNECNQILKTKSQPNIRILSQRDRSRLEERRKKRKEIKQRKRNNTYDEGSTTENTFPEELSKTIHSLNVEKYQLPIGARGFVKDLNRTNRFTLKYLPPNDPIPTNVAKKNMEFLFEKLCELNASLETLIRSYCTIVRSLIKLQVPANKQKEVSRKFPTLDSSRYNKNKKVKKNDNSVIEDVDQTLDRLTVKRLISPETRKRATAELEQLVEELNVALDELHVYYDDEDGTFDFEEYCESDYRLSAVEYNTVLKRLNKLRVVVSQVLLHYSDQVLELFKA</sequence>
<organism evidence="2 3">
    <name type="scientific">Blomia tropicalis</name>
    <name type="common">Mite</name>
    <dbReference type="NCBI Taxonomy" id="40697"/>
    <lineage>
        <taxon>Eukaryota</taxon>
        <taxon>Metazoa</taxon>
        <taxon>Ecdysozoa</taxon>
        <taxon>Arthropoda</taxon>
        <taxon>Chelicerata</taxon>
        <taxon>Arachnida</taxon>
        <taxon>Acari</taxon>
        <taxon>Acariformes</taxon>
        <taxon>Sarcoptiformes</taxon>
        <taxon>Astigmata</taxon>
        <taxon>Glycyphagoidea</taxon>
        <taxon>Echimyopodidae</taxon>
        <taxon>Blomia</taxon>
    </lineage>
</organism>
<feature type="region of interest" description="Disordered" evidence="1">
    <location>
        <begin position="136"/>
        <end position="181"/>
    </location>
</feature>
<feature type="compositionally biased region" description="Polar residues" evidence="1">
    <location>
        <begin position="171"/>
        <end position="180"/>
    </location>
</feature>
<protein>
    <submittedName>
        <fullName evidence="2">Uncharacterized protein</fullName>
    </submittedName>
</protein>
<gene>
    <name evidence="2" type="ORF">RDWZM_003840</name>
</gene>